<dbReference type="Proteomes" id="UP000075243">
    <property type="component" value="Unassembled WGS sequence"/>
</dbReference>
<organism evidence="1 2">
    <name type="scientific">Cajanus cajan</name>
    <name type="common">Pigeon pea</name>
    <name type="synonym">Cajanus indicus</name>
    <dbReference type="NCBI Taxonomy" id="3821"/>
    <lineage>
        <taxon>Eukaryota</taxon>
        <taxon>Viridiplantae</taxon>
        <taxon>Streptophyta</taxon>
        <taxon>Embryophyta</taxon>
        <taxon>Tracheophyta</taxon>
        <taxon>Spermatophyta</taxon>
        <taxon>Magnoliopsida</taxon>
        <taxon>eudicotyledons</taxon>
        <taxon>Gunneridae</taxon>
        <taxon>Pentapetalae</taxon>
        <taxon>rosids</taxon>
        <taxon>fabids</taxon>
        <taxon>Fabales</taxon>
        <taxon>Fabaceae</taxon>
        <taxon>Papilionoideae</taxon>
        <taxon>50 kb inversion clade</taxon>
        <taxon>NPAAA clade</taxon>
        <taxon>indigoferoid/millettioid clade</taxon>
        <taxon>Phaseoleae</taxon>
        <taxon>Cajanus</taxon>
    </lineage>
</organism>
<evidence type="ECO:0000313" key="1">
    <source>
        <dbReference type="EMBL" id="KYP51448.1"/>
    </source>
</evidence>
<proteinExistence type="predicted"/>
<dbReference type="Gene3D" id="2.40.128.680">
    <property type="match status" value="1"/>
</dbReference>
<dbReference type="PANTHER" id="PTHR47204:SF1">
    <property type="entry name" value="RIBONUCLEASE H2 SUBUNIT C"/>
    <property type="match status" value="1"/>
</dbReference>
<dbReference type="AlphaFoldDB" id="A0A151S9J5"/>
<protein>
    <submittedName>
        <fullName evidence="1">Uncharacterized protein</fullName>
    </submittedName>
</protein>
<dbReference type="OrthoDB" id="6222486at2759"/>
<keyword evidence="2" id="KW-1185">Reference proteome</keyword>
<dbReference type="CDD" id="cd09271">
    <property type="entry name" value="RNase_H2-C"/>
    <property type="match status" value="1"/>
</dbReference>
<dbReference type="Pfam" id="PF08615">
    <property type="entry name" value="RNase_H2_suC"/>
    <property type="match status" value="2"/>
</dbReference>
<dbReference type="Gramene" id="C.cajan_26006.t">
    <property type="protein sequence ID" value="C.cajan_26006.t"/>
    <property type="gene ID" value="C.cajan_26006"/>
</dbReference>
<dbReference type="InterPro" id="IPR013924">
    <property type="entry name" value="RNase_H2_suC"/>
</dbReference>
<gene>
    <name evidence="1" type="ORF">KK1_026733</name>
</gene>
<name>A0A151S9J5_CAJCA</name>
<evidence type="ECO:0000313" key="2">
    <source>
        <dbReference type="Proteomes" id="UP000075243"/>
    </source>
</evidence>
<accession>A0A151S9J5</accession>
<dbReference type="GO" id="GO:0006401">
    <property type="term" value="P:RNA catabolic process"/>
    <property type="evidence" value="ECO:0007669"/>
    <property type="project" value="InterPro"/>
</dbReference>
<reference evidence="1" key="1">
    <citation type="journal article" date="2012" name="Nat. Biotechnol.">
        <title>Draft genome sequence of pigeonpea (Cajanus cajan), an orphan legume crop of resource-poor farmers.</title>
        <authorList>
            <person name="Varshney R.K."/>
            <person name="Chen W."/>
            <person name="Li Y."/>
            <person name="Bharti A.K."/>
            <person name="Saxena R.K."/>
            <person name="Schlueter J.A."/>
            <person name="Donoghue M.T."/>
            <person name="Azam S."/>
            <person name="Fan G."/>
            <person name="Whaley A.M."/>
            <person name="Farmer A.D."/>
            <person name="Sheridan J."/>
            <person name="Iwata A."/>
            <person name="Tuteja R."/>
            <person name="Penmetsa R.V."/>
            <person name="Wu W."/>
            <person name="Upadhyaya H.D."/>
            <person name="Yang S.P."/>
            <person name="Shah T."/>
            <person name="Saxena K.B."/>
            <person name="Michael T."/>
            <person name="McCombie W.R."/>
            <person name="Yang B."/>
            <person name="Zhang G."/>
            <person name="Yang H."/>
            <person name="Wang J."/>
            <person name="Spillane C."/>
            <person name="Cook D.R."/>
            <person name="May G.D."/>
            <person name="Xu X."/>
            <person name="Jackson S.A."/>
        </authorList>
    </citation>
    <scope>NUCLEOTIDE SEQUENCE [LARGE SCALE GENOMIC DNA]</scope>
</reference>
<sequence length="160" mass="17996">MKVILEAKGLRLRGVWSGRGKEMEKTSIDLKREGKGIEDLSGRVHQLPCCVKHNGPASVSHYFKPKPSPEGLPLQHAHFRGRFLQGTTLPLPHGYSGFLLATSSHNWDTHATFHDITYWNHDYAPSHNDELFRAFHWLTLAQALHNPVTPEELASSSVTL</sequence>
<dbReference type="GO" id="GO:0032299">
    <property type="term" value="C:ribonuclease H2 complex"/>
    <property type="evidence" value="ECO:0007669"/>
    <property type="project" value="InterPro"/>
</dbReference>
<dbReference type="OMA" id="RGYPLMG"/>
<dbReference type="PANTHER" id="PTHR47204">
    <property type="entry name" value="OS02G0168900 PROTEIN"/>
    <property type="match status" value="1"/>
</dbReference>
<dbReference type="EMBL" id="KQ483438">
    <property type="protein sequence ID" value="KYP51448.1"/>
    <property type="molecule type" value="Genomic_DNA"/>
</dbReference>